<organism evidence="8 9">
    <name type="scientific">Syntrophomonas zehnderi OL-4</name>
    <dbReference type="NCBI Taxonomy" id="690567"/>
    <lineage>
        <taxon>Bacteria</taxon>
        <taxon>Bacillati</taxon>
        <taxon>Bacillota</taxon>
        <taxon>Clostridia</taxon>
        <taxon>Eubacteriales</taxon>
        <taxon>Syntrophomonadaceae</taxon>
        <taxon>Syntrophomonas</taxon>
    </lineage>
</organism>
<evidence type="ECO:0000259" key="7">
    <source>
        <dbReference type="Pfam" id="PF09210"/>
    </source>
</evidence>
<feature type="binding site" evidence="4">
    <location>
        <position position="403"/>
    </location>
    <ligand>
        <name>substrate</name>
    </ligand>
</feature>
<comment type="similarity">
    <text evidence="1 5">Belongs to the glycosyl hydrolase 57 family.</text>
</comment>
<dbReference type="SUPFAM" id="SSF88688">
    <property type="entry name" value="Families 57/38 glycoside transferase middle domain"/>
    <property type="match status" value="1"/>
</dbReference>
<keyword evidence="2 5" id="KW-0119">Carbohydrate metabolism</keyword>
<sequence>MNSNIMLVLHSHIPYVKRQGRWPFGEVWLFEAMAETYVPFLQTWFRLQEEGIRAPVTLSFSPTLLDQLSSSYIQQEFVVYLREREKKAAEDERYYLSVGEPQIAALSAFYHRFYRDIRRDFLIELDGDIIAALKKLQGDGDVEIITTAASHAYLPLLDQSSLHHQIYWGKRAYETHFGISPEGFWLPECGYYQGLEDLLIANGFKYFYVDSHAVEGGQPLGDFSRVSAELECDCETFANTGLSTYRPYRIKGKDIMVLGRNAMVSQQVWSADYGYPGDENYREFHKKSSRSGFKYWKVTDRQGSFDKKLPYDPEKAMLKVRQHAQHFVKGVENTGHEAHKLGFSQPIIVACYDTELFGHWWWEGVSWLDEVVRGINKSSHLSFILPADISPEMPEAQVFESSWGMGGKHYVWDNKETTWMWEIIKRASSEYEEIFKNRISGDLQEKVLAQALRELILLESSDWLFMVTNNLTRDYAMKRFFEHYAKFLRLTNALRDGNYSNDFLSWLENVQMEDDFLSYM</sequence>
<feature type="domain" description="Glycoside hydrolase family 57 N-terminal" evidence="6">
    <location>
        <begin position="7"/>
        <end position="393"/>
    </location>
</feature>
<evidence type="ECO:0000259" key="6">
    <source>
        <dbReference type="Pfam" id="PF03065"/>
    </source>
</evidence>
<dbReference type="STRING" id="690567.95"/>
<feature type="active site" description="Proton donor" evidence="3">
    <location>
        <position position="353"/>
    </location>
</feature>
<dbReference type="Proteomes" id="UP000045545">
    <property type="component" value="Unassembled WGS sequence"/>
</dbReference>
<dbReference type="GO" id="GO:0030979">
    <property type="term" value="P:alpha-glucan biosynthetic process"/>
    <property type="evidence" value="ECO:0007669"/>
    <property type="project" value="InterPro"/>
</dbReference>
<dbReference type="SUPFAM" id="SSF88713">
    <property type="entry name" value="Glycoside hydrolase/deacetylase"/>
    <property type="match status" value="1"/>
</dbReference>
<dbReference type="GO" id="GO:0005576">
    <property type="term" value="C:extracellular region"/>
    <property type="evidence" value="ECO:0007669"/>
    <property type="project" value="TreeGrafter"/>
</dbReference>
<evidence type="ECO:0000256" key="2">
    <source>
        <dbReference type="ARBA" id="ARBA00023277"/>
    </source>
</evidence>
<dbReference type="InterPro" id="IPR027291">
    <property type="entry name" value="Glyco_hydro_38_N_sf"/>
</dbReference>
<dbReference type="InterPro" id="IPR011330">
    <property type="entry name" value="Glyco_hydro/deAcase_b/a-brl"/>
</dbReference>
<feature type="domain" description="1,4-alpha-glucan branching enzyme C-terminal" evidence="7">
    <location>
        <begin position="427"/>
        <end position="509"/>
    </location>
</feature>
<feature type="active site" description="Nucleophile" evidence="3">
    <location>
        <position position="188"/>
    </location>
</feature>
<proteinExistence type="inferred from homology"/>
<accession>A0A0E4GBX2</accession>
<dbReference type="Gene3D" id="1.20.1430.10">
    <property type="entry name" value="Families 57/38 glycoside transferase, middle domain"/>
    <property type="match status" value="1"/>
</dbReference>
<dbReference type="PANTHER" id="PTHR41695:SF1">
    <property type="entry name" value="1,4-ALPHA-GLUCAN BRANCHING ENZYME TK1436"/>
    <property type="match status" value="1"/>
</dbReference>
<feature type="binding site" evidence="4">
    <location>
        <position position="277"/>
    </location>
    <ligand>
        <name>substrate</name>
    </ligand>
</feature>
<evidence type="ECO:0000256" key="3">
    <source>
        <dbReference type="PIRSR" id="PIRSR640042-1"/>
    </source>
</evidence>
<dbReference type="Pfam" id="PF03065">
    <property type="entry name" value="Glyco_hydro_57"/>
    <property type="match status" value="1"/>
</dbReference>
<gene>
    <name evidence="8" type="ORF">95</name>
</gene>
<evidence type="ECO:0000313" key="9">
    <source>
        <dbReference type="Proteomes" id="UP000045545"/>
    </source>
</evidence>
<dbReference type="AlphaFoldDB" id="A0A0E4GBX2"/>
<dbReference type="InterPro" id="IPR028995">
    <property type="entry name" value="Glyco_hydro_57/38_cen_sf"/>
</dbReference>
<evidence type="ECO:0000256" key="5">
    <source>
        <dbReference type="RuleBase" id="RU361196"/>
    </source>
</evidence>
<name>A0A0E4GBX2_9FIRM</name>
<evidence type="ECO:0000313" key="8">
    <source>
        <dbReference type="EMBL" id="CFW97613.1"/>
    </source>
</evidence>
<dbReference type="InterPro" id="IPR015293">
    <property type="entry name" value="BE_C"/>
</dbReference>
<dbReference type="EMBL" id="CGIH01000002">
    <property type="protein sequence ID" value="CFW97613.1"/>
    <property type="molecule type" value="Genomic_DNA"/>
</dbReference>
<feature type="binding site" evidence="4">
    <location>
        <position position="260"/>
    </location>
    <ligand>
        <name>substrate</name>
    </ligand>
</feature>
<evidence type="ECO:0000256" key="4">
    <source>
        <dbReference type="PIRSR" id="PIRSR640042-2"/>
    </source>
</evidence>
<protein>
    <submittedName>
        <fullName evidence="8">Glycoside hydrolase/deacetylase, beta/alpha-barrel</fullName>
    </submittedName>
</protein>
<keyword evidence="8" id="KW-0378">Hydrolase</keyword>
<dbReference type="InterPro" id="IPR040042">
    <property type="entry name" value="Branching_enz_MT3115-like"/>
</dbReference>
<dbReference type="PANTHER" id="PTHR41695">
    <property type="entry name" value="1,4-ALPHA-GLUCAN BRANCHING ENZYME RV3031-RELATED"/>
    <property type="match status" value="1"/>
</dbReference>
<dbReference type="OrthoDB" id="9803279at2"/>
<feature type="binding site" evidence="4">
    <location>
        <position position="462"/>
    </location>
    <ligand>
        <name>substrate</name>
    </ligand>
</feature>
<evidence type="ECO:0000256" key="1">
    <source>
        <dbReference type="ARBA" id="ARBA00006821"/>
    </source>
</evidence>
<dbReference type="GO" id="GO:0003844">
    <property type="term" value="F:1,4-alpha-glucan branching enzyme activity"/>
    <property type="evidence" value="ECO:0007669"/>
    <property type="project" value="InterPro"/>
</dbReference>
<dbReference type="InterPro" id="IPR037090">
    <property type="entry name" value="57_glycoside_trans_central"/>
</dbReference>
<dbReference type="InterPro" id="IPR004300">
    <property type="entry name" value="Glyco_hydro_57_N"/>
</dbReference>
<reference evidence="8 9" key="1">
    <citation type="submission" date="2015-03" db="EMBL/GenBank/DDBJ databases">
        <authorList>
            <person name="Murphy D."/>
        </authorList>
    </citation>
    <scope>NUCLEOTIDE SEQUENCE [LARGE SCALE GENOMIC DNA]</scope>
    <source>
        <strain evidence="8 9">OL-4</strain>
    </source>
</reference>
<dbReference type="Pfam" id="PF09210">
    <property type="entry name" value="BE_C"/>
    <property type="match status" value="1"/>
</dbReference>
<keyword evidence="9" id="KW-1185">Reference proteome</keyword>
<dbReference type="RefSeq" id="WP_052729497.1">
    <property type="nucleotide sequence ID" value="NZ_CGIH01000002.1"/>
</dbReference>
<dbReference type="Gene3D" id="3.20.110.10">
    <property type="entry name" value="Glycoside hydrolase 38, N terminal domain"/>
    <property type="match status" value="1"/>
</dbReference>
<dbReference type="GO" id="GO:0016787">
    <property type="term" value="F:hydrolase activity"/>
    <property type="evidence" value="ECO:0007669"/>
    <property type="project" value="UniProtKB-KW"/>
</dbReference>